<feature type="region of interest" description="Disordered" evidence="2">
    <location>
        <begin position="726"/>
        <end position="750"/>
    </location>
</feature>
<evidence type="ECO:0000313" key="3">
    <source>
        <dbReference type="EMBL" id="GLC48138.1"/>
    </source>
</evidence>
<dbReference type="InterPro" id="IPR032675">
    <property type="entry name" value="LRR_dom_sf"/>
</dbReference>
<feature type="region of interest" description="Disordered" evidence="2">
    <location>
        <begin position="764"/>
        <end position="799"/>
    </location>
</feature>
<protein>
    <submittedName>
        <fullName evidence="3">Uncharacterized protein</fullName>
    </submittedName>
</protein>
<keyword evidence="4" id="KW-1185">Reference proteome</keyword>
<sequence>MAEPPQTVNHALGLFEQLPEDLLASYIWGQLSRRDRKRLRQAGRGMAQYAASELMRHLKVLVCRTSLLQLTSACRTLHQLFPHPVSLELYLLPPARRDGQGAAGAAAAGAAHVGGGGTTEDGWHGSTAVMSYFLSELGQATSVTSLSLQGWQELSARDLHHLAATYPRLTRLHLAGLPGNNFLSGSSLETLGPRSRRCPVPPHPCSGPERLDSSSSAAAGPGPGSGLVPELELLREVVVDTQLLMEPQAALESLSRLPRLSSLDLTGVPLLPCLELPLSLLRGLTRLEITFEHKHAHSEQQLGGLGELSGLRHLGLDFMQLGAGSSLWSAGWLLSHVLSRLTRLTALHLPRAFLYDKSHPYFLQTLAALPHLTDLALGSIILSPETAAAAAASPPASPPAAAASGSSAAAAAATSPPGSRPPEETCTTSAGDLDGGAIAGDNGSGEARGVPASSSSSPPPSLARPYRRLALGAAMPCYLEALLPVMLGWGHGDAASAQVVSEEGREAAQLLTACPSPSCTSGGGVRAGGNGGAGGGDGSRADGGGAGGGGGGLDLLELSTPCTLQMVQLLPRFIRRSGSAAACTAASTAAAAAAGGAAGGGGGGSGVREVRLMLRLSANWAEVLAAAAAVGSPLTSLALLPTYLYGSGTMMPPQVVSAVAAALPLLEHLELYRLNTDPRDITCLADMPRLRFVLLGVADEARERRGSAHPESLVRSLLAALHVKRSRGSGRGGGGGGGGDSSTHPDSGAGAAAASLFVNSGGGGEGGRGCKRPTAFRGSNPASGSGGDGHVSGGGGGSGTVGGGGGAVVCCPELSEEEAARLDELCEVEYGTYDLYGSRLRVERSVDGTLPWRLAVGCSRAPARWRP</sequence>
<evidence type="ECO:0000256" key="2">
    <source>
        <dbReference type="SAM" id="MobiDB-lite"/>
    </source>
</evidence>
<organism evidence="3 4">
    <name type="scientific">Pleodorina starrii</name>
    <dbReference type="NCBI Taxonomy" id="330485"/>
    <lineage>
        <taxon>Eukaryota</taxon>
        <taxon>Viridiplantae</taxon>
        <taxon>Chlorophyta</taxon>
        <taxon>core chlorophytes</taxon>
        <taxon>Chlorophyceae</taxon>
        <taxon>CS clade</taxon>
        <taxon>Chlamydomonadales</taxon>
        <taxon>Volvocaceae</taxon>
        <taxon>Pleodorina</taxon>
    </lineage>
</organism>
<name>A0A9W6B9S5_9CHLO</name>
<evidence type="ECO:0000256" key="1">
    <source>
        <dbReference type="ARBA" id="ARBA00004430"/>
    </source>
</evidence>
<proteinExistence type="predicted"/>
<feature type="compositionally biased region" description="Gly residues" evidence="2">
    <location>
        <begin position="729"/>
        <end position="740"/>
    </location>
</feature>
<comment type="caution">
    <text evidence="3">The sequence shown here is derived from an EMBL/GenBank/DDBJ whole genome shotgun (WGS) entry which is preliminary data.</text>
</comment>
<comment type="subcellular location">
    <subcellularLocation>
        <location evidence="1">Cytoplasm</location>
        <location evidence="1">Cytoskeleton</location>
        <location evidence="1">Cilium axoneme</location>
    </subcellularLocation>
</comment>
<dbReference type="Gene3D" id="3.80.10.10">
    <property type="entry name" value="Ribonuclease Inhibitor"/>
    <property type="match status" value="1"/>
</dbReference>
<dbReference type="EMBL" id="BRXU01000001">
    <property type="protein sequence ID" value="GLC48138.1"/>
    <property type="molecule type" value="Genomic_DNA"/>
</dbReference>
<reference evidence="3 4" key="1">
    <citation type="journal article" date="2023" name="Commun. Biol.">
        <title>Reorganization of the ancestral sex-determining regions during the evolution of trioecy in Pleodorina starrii.</title>
        <authorList>
            <person name="Takahashi K."/>
            <person name="Suzuki S."/>
            <person name="Kawai-Toyooka H."/>
            <person name="Yamamoto K."/>
            <person name="Hamaji T."/>
            <person name="Ootsuki R."/>
            <person name="Yamaguchi H."/>
            <person name="Kawachi M."/>
            <person name="Higashiyama T."/>
            <person name="Nozaki H."/>
        </authorList>
    </citation>
    <scope>NUCLEOTIDE SEQUENCE [LARGE SCALE GENOMIC DNA]</scope>
    <source>
        <strain evidence="3 4">NIES-4479</strain>
    </source>
</reference>
<feature type="region of interest" description="Disordered" evidence="2">
    <location>
        <begin position="191"/>
        <end position="225"/>
    </location>
</feature>
<feature type="compositionally biased region" description="Low complexity" evidence="2">
    <location>
        <begin position="213"/>
        <end position="225"/>
    </location>
</feature>
<accession>A0A9W6B9S5</accession>
<evidence type="ECO:0000313" key="4">
    <source>
        <dbReference type="Proteomes" id="UP001165080"/>
    </source>
</evidence>
<feature type="compositionally biased region" description="Low complexity" evidence="2">
    <location>
        <begin position="391"/>
        <end position="417"/>
    </location>
</feature>
<gene>
    <name evidence="3" type="primary">PLEST007469</name>
    <name evidence="3" type="ORF">PLESTB_000063500</name>
</gene>
<dbReference type="Proteomes" id="UP001165080">
    <property type="component" value="Unassembled WGS sequence"/>
</dbReference>
<feature type="compositionally biased region" description="Gly residues" evidence="2">
    <location>
        <begin position="784"/>
        <end position="799"/>
    </location>
</feature>
<feature type="region of interest" description="Disordered" evidence="2">
    <location>
        <begin position="391"/>
        <end position="462"/>
    </location>
</feature>
<dbReference type="AlphaFoldDB" id="A0A9W6B9S5"/>
<dbReference type="SUPFAM" id="SSF52047">
    <property type="entry name" value="RNI-like"/>
    <property type="match status" value="1"/>
</dbReference>
<dbReference type="GO" id="GO:0005930">
    <property type="term" value="C:axoneme"/>
    <property type="evidence" value="ECO:0007669"/>
    <property type="project" value="UniProtKB-SubCell"/>
</dbReference>